<dbReference type="PIRSF" id="PIRSF000478">
    <property type="entry name" value="TP_PyNP"/>
    <property type="match status" value="1"/>
</dbReference>
<dbReference type="PANTHER" id="PTHR10515">
    <property type="entry name" value="THYMIDINE PHOSPHORYLASE"/>
    <property type="match status" value="1"/>
</dbReference>
<gene>
    <name evidence="6" type="ORF">OMP39_07500</name>
</gene>
<keyword evidence="1 4" id="KW-0328">Glycosyltransferase</keyword>
<dbReference type="Proteomes" id="UP001163266">
    <property type="component" value="Chromosome"/>
</dbReference>
<dbReference type="Gene3D" id="3.40.1030.10">
    <property type="entry name" value="Nucleoside phosphorylase/phosphoribosyltransferase catalytic domain"/>
    <property type="match status" value="1"/>
</dbReference>
<keyword evidence="2 4" id="KW-0808">Transferase</keyword>
<dbReference type="SUPFAM" id="SSF47648">
    <property type="entry name" value="Nucleoside phosphorylase/phosphoribosyltransferase N-terminal domain"/>
    <property type="match status" value="1"/>
</dbReference>
<dbReference type="RefSeq" id="WP_264894479.1">
    <property type="nucleotide sequence ID" value="NZ_CP110257.1"/>
</dbReference>
<dbReference type="PANTHER" id="PTHR10515:SF0">
    <property type="entry name" value="THYMIDINE PHOSPHORYLASE"/>
    <property type="match status" value="1"/>
</dbReference>
<dbReference type="InterPro" id="IPR036320">
    <property type="entry name" value="Glycosyl_Trfase_fam3_N_dom_sf"/>
</dbReference>
<evidence type="ECO:0000313" key="6">
    <source>
        <dbReference type="EMBL" id="UZD56445.1"/>
    </source>
</evidence>
<dbReference type="EC" id="2.4.2.4" evidence="4"/>
<dbReference type="SMART" id="SM00941">
    <property type="entry name" value="PYNP_C"/>
    <property type="match status" value="1"/>
</dbReference>
<dbReference type="EMBL" id="CP110257">
    <property type="protein sequence ID" value="UZD56445.1"/>
    <property type="molecule type" value="Genomic_DNA"/>
</dbReference>
<dbReference type="Pfam" id="PF00591">
    <property type="entry name" value="Glycos_transf_3"/>
    <property type="match status" value="1"/>
</dbReference>
<feature type="domain" description="Pyrimidine nucleoside phosphorylase C-terminal" evidence="5">
    <location>
        <begin position="423"/>
        <end position="490"/>
    </location>
</feature>
<accession>A0ABY6MWQ1</accession>
<keyword evidence="7" id="KW-1185">Reference proteome</keyword>
<evidence type="ECO:0000256" key="4">
    <source>
        <dbReference type="HAMAP-Rule" id="MF_00703"/>
    </source>
</evidence>
<comment type="similarity">
    <text evidence="4">Belongs to the thymidine/pyrimidine-nucleoside phosphorylase family. Type 2 subfamily.</text>
</comment>
<dbReference type="HAMAP" id="MF_00703">
    <property type="entry name" value="Thymid_phosp_2"/>
    <property type="match status" value="1"/>
</dbReference>
<dbReference type="Pfam" id="PF02885">
    <property type="entry name" value="Glycos_trans_3N"/>
    <property type="match status" value="1"/>
</dbReference>
<proteinExistence type="inferred from homology"/>
<dbReference type="InterPro" id="IPR000312">
    <property type="entry name" value="Glycosyl_Trfase_fam3"/>
</dbReference>
<dbReference type="InterPro" id="IPR013102">
    <property type="entry name" value="PYNP_C"/>
</dbReference>
<evidence type="ECO:0000259" key="5">
    <source>
        <dbReference type="SMART" id="SM00941"/>
    </source>
</evidence>
<dbReference type="InterPro" id="IPR000053">
    <property type="entry name" value="Thymidine/pyrmidine_PPase"/>
</dbReference>
<dbReference type="InterPro" id="IPR028579">
    <property type="entry name" value="Thym_Pase_Put"/>
</dbReference>
<dbReference type="Pfam" id="PF07831">
    <property type="entry name" value="PYNP_C"/>
    <property type="match status" value="1"/>
</dbReference>
<comment type="catalytic activity">
    <reaction evidence="3 4">
        <text>thymidine + phosphate = 2-deoxy-alpha-D-ribose 1-phosphate + thymine</text>
        <dbReference type="Rhea" id="RHEA:16037"/>
        <dbReference type="ChEBI" id="CHEBI:17748"/>
        <dbReference type="ChEBI" id="CHEBI:17821"/>
        <dbReference type="ChEBI" id="CHEBI:43474"/>
        <dbReference type="ChEBI" id="CHEBI:57259"/>
        <dbReference type="EC" id="2.4.2.4"/>
    </reaction>
</comment>
<dbReference type="PROSITE" id="PS00647">
    <property type="entry name" value="THYMID_PHOSPHORYLASE"/>
    <property type="match status" value="1"/>
</dbReference>
<dbReference type="Gene3D" id="3.90.1170.30">
    <property type="entry name" value="Pyrimidine nucleoside phosphorylase-like, C-terminal domain"/>
    <property type="match status" value="1"/>
</dbReference>
<evidence type="ECO:0000313" key="7">
    <source>
        <dbReference type="Proteomes" id="UP001163266"/>
    </source>
</evidence>
<evidence type="ECO:0000256" key="2">
    <source>
        <dbReference type="ARBA" id="ARBA00022679"/>
    </source>
</evidence>
<dbReference type="NCBIfam" id="NF003338">
    <property type="entry name" value="PRK04350.1"/>
    <property type="match status" value="1"/>
</dbReference>
<dbReference type="InterPro" id="IPR013466">
    <property type="entry name" value="Thymidine/AMP_Pase"/>
</dbReference>
<dbReference type="SUPFAM" id="SSF54680">
    <property type="entry name" value="Pyrimidine nucleoside phosphorylase C-terminal domain"/>
    <property type="match status" value="1"/>
</dbReference>
<dbReference type="NCBIfam" id="TIGR02645">
    <property type="entry name" value="ARCH_P_rylase"/>
    <property type="match status" value="1"/>
</dbReference>
<evidence type="ECO:0000256" key="1">
    <source>
        <dbReference type="ARBA" id="ARBA00022676"/>
    </source>
</evidence>
<sequence length="496" mass="53120">MRARRAHIDTYQQAVVYMRSDCDVCRAEGFEAQAQVEVINGQHRVLAILHRVDSDWLHHDEIALSDAAWKVLKVHEGVPLRVRHPQMLESLRHLRAKVYGARLDYGAFHALMQDIAAQRLTDLHLAAFVTACAGGRLDMDETIALTRAMIDVGERLQWPTAPVMDKHCVGGLPGNRTTLLVVPIVAACGVLMPKTSSRAITSPAGTADTMETLAPVTLDVTAMRRVVEREGACIVWGGAVQLSPADDVLIRVERPLDLDSDAQLVASVLSKKAAVGSQKVLVDVPVGPTAKVRSAEAAQSLAHALVTVGAAIGLEVEPLLTDGSQPVGRGIGPALEAMDVLAVLERRHDAPQDLRERALLLAGAVLEMAGKAAPGEGFLLAQRTLDEGRALAKFVSLCDAQGGMRVPPVAPYFAPVTAARPGVVTQIDNRRIARAAKLAGAPRDPAAGATLHVRLGDPVERGQPLFTLHADTPGELRYALDYVHQQPSIVAVKEHT</sequence>
<dbReference type="InterPro" id="IPR036566">
    <property type="entry name" value="PYNP-like_C_sf"/>
</dbReference>
<name>A0ABY6MWQ1_9BURK</name>
<reference evidence="6" key="1">
    <citation type="submission" date="2022-10" db="EMBL/GenBank/DDBJ databases">
        <title>Complete genome sequence of Schlegelella aquatica LMG 23380.</title>
        <authorList>
            <person name="Musilova J."/>
            <person name="Kourilova X."/>
            <person name="Bezdicek M."/>
            <person name="Hermankova K."/>
            <person name="Obruca S."/>
            <person name="Sedlar K."/>
        </authorList>
    </citation>
    <scope>NUCLEOTIDE SEQUENCE</scope>
    <source>
        <strain evidence="6">LMG 23380</strain>
    </source>
</reference>
<dbReference type="InterPro" id="IPR017872">
    <property type="entry name" value="Pyrmidine_PPase_CS"/>
</dbReference>
<dbReference type="Gene3D" id="1.20.970.50">
    <property type="match status" value="1"/>
</dbReference>
<dbReference type="InterPro" id="IPR017459">
    <property type="entry name" value="Glycosyl_Trfase_fam3_N_dom"/>
</dbReference>
<dbReference type="SUPFAM" id="SSF52418">
    <property type="entry name" value="Nucleoside phosphorylase/phosphoribosyltransferase catalytic domain"/>
    <property type="match status" value="1"/>
</dbReference>
<dbReference type="InterPro" id="IPR035902">
    <property type="entry name" value="Nuc_phospho_transferase"/>
</dbReference>
<evidence type="ECO:0000256" key="3">
    <source>
        <dbReference type="ARBA" id="ARBA00048550"/>
    </source>
</evidence>
<organism evidence="6 7">
    <name type="scientific">Caldimonas aquatica</name>
    <dbReference type="NCBI Taxonomy" id="376175"/>
    <lineage>
        <taxon>Bacteria</taxon>
        <taxon>Pseudomonadati</taxon>
        <taxon>Pseudomonadota</taxon>
        <taxon>Betaproteobacteria</taxon>
        <taxon>Burkholderiales</taxon>
        <taxon>Sphaerotilaceae</taxon>
        <taxon>Caldimonas</taxon>
    </lineage>
</organism>
<protein>
    <recommendedName>
        <fullName evidence="4">Putative thymidine phosphorylase</fullName>
        <ecNumber evidence="4">2.4.2.4</ecNumber>
    </recommendedName>
    <alternativeName>
        <fullName evidence="4">TdRPase</fullName>
    </alternativeName>
</protein>